<proteinExistence type="predicted"/>
<evidence type="ECO:0000313" key="2">
    <source>
        <dbReference type="Proteomes" id="UP000653002"/>
    </source>
</evidence>
<sequence>MFFNDEEAMLTLTKKELAVLDEAQPDYAVYLVETEHENSRWWRMTLKLPTQDKVYEVVTALGKTKLWKRLDIAVDFIKESCPHTKSVFVVFAPWHN</sequence>
<evidence type="ECO:0000313" key="1">
    <source>
        <dbReference type="EMBL" id="MBD4337972.1"/>
    </source>
</evidence>
<gene>
    <name evidence="1" type="ORF">GUH15_18295</name>
</gene>
<protein>
    <submittedName>
        <fullName evidence="1">MobD protein</fullName>
    </submittedName>
</protein>
<name>A0A7U2QHD8_XANCI</name>
<organism evidence="1 2">
    <name type="scientific">Xanthomonas citri pv. citri</name>
    <dbReference type="NCBI Taxonomy" id="611301"/>
    <lineage>
        <taxon>Bacteria</taxon>
        <taxon>Pseudomonadati</taxon>
        <taxon>Pseudomonadota</taxon>
        <taxon>Gammaproteobacteria</taxon>
        <taxon>Lysobacterales</taxon>
        <taxon>Lysobacteraceae</taxon>
        <taxon>Xanthomonas</taxon>
    </lineage>
</organism>
<dbReference type="AlphaFoldDB" id="A0A7U2QHD8"/>
<dbReference type="EMBL" id="JAABFR010001463">
    <property type="protein sequence ID" value="MBD4337972.1"/>
    <property type="molecule type" value="Genomic_DNA"/>
</dbReference>
<reference evidence="1" key="1">
    <citation type="submission" date="2020-01" db="EMBL/GenBank/DDBJ databases">
        <authorList>
            <person name="Richard D."/>
        </authorList>
    </citation>
    <scope>NUCLEOTIDE SEQUENCE</scope>
    <source>
        <strain evidence="1">JP541</strain>
    </source>
</reference>
<dbReference type="RefSeq" id="WP_003490957.1">
    <property type="nucleotide sequence ID" value="NZ_CAVLHM010000030.1"/>
</dbReference>
<comment type="caution">
    <text evidence="1">The sequence shown here is derived from an EMBL/GenBank/DDBJ whole genome shotgun (WGS) entry which is preliminary data.</text>
</comment>
<dbReference type="GeneID" id="66909200"/>
<accession>A0A7U2QHD8</accession>
<dbReference type="Proteomes" id="UP000653002">
    <property type="component" value="Unassembled WGS sequence"/>
</dbReference>